<accession>A0ABZ1BN96</accession>
<evidence type="ECO:0000313" key="3">
    <source>
        <dbReference type="Proteomes" id="UP001333102"/>
    </source>
</evidence>
<keyword evidence="3" id="KW-1185">Reference proteome</keyword>
<feature type="domain" description="Phosphodiester glycosidase" evidence="1">
    <location>
        <begin position="299"/>
        <end position="423"/>
    </location>
</feature>
<reference evidence="3" key="1">
    <citation type="submission" date="2023-12" db="EMBL/GenBank/DDBJ databases">
        <title>Novel isolates from deep terrestrial aquifers shed light on the physiology and ecology of the class Limnochordia.</title>
        <authorList>
            <person name="Karnachuk O.V."/>
            <person name="Lukina A.P."/>
            <person name="Avakyan M.R."/>
            <person name="Kadnikov V."/>
            <person name="Begmatov S."/>
            <person name="Beletsky A.V."/>
            <person name="Mardanov A.V."/>
            <person name="Ravin N.V."/>
        </authorList>
    </citation>
    <scope>NUCLEOTIDE SEQUENCE [LARGE SCALE GENOMIC DNA]</scope>
    <source>
        <strain evidence="3">LN</strain>
    </source>
</reference>
<dbReference type="PANTHER" id="PTHR40446:SF2">
    <property type="entry name" value="N-ACETYLGLUCOSAMINE-1-PHOSPHODIESTER ALPHA-N-ACETYLGLUCOSAMINIDASE"/>
    <property type="match status" value="1"/>
</dbReference>
<name>A0ABZ1BN96_9FIRM</name>
<dbReference type="GO" id="GO:0016798">
    <property type="term" value="F:hydrolase activity, acting on glycosyl bonds"/>
    <property type="evidence" value="ECO:0007669"/>
    <property type="project" value="UniProtKB-KW"/>
</dbReference>
<gene>
    <name evidence="2" type="ORF">VLY81_11700</name>
</gene>
<dbReference type="Pfam" id="PF09992">
    <property type="entry name" value="NAGPA"/>
    <property type="match status" value="1"/>
</dbReference>
<sequence>MRLTRVAAFLVVLALVGPTVLSRTPSGLAMSTPVHDSAPSAIPSATDEQVWRAPVAPGIDLVVVRRLDGEGWVDLFALVADLDATGVRADALTGPTLTELAPTSELARRAGAVGAINGDFFHLGTTGAPVGLVVRDGQLWKSPYPGGRPSVAILETPSGPRAWVGRFALEASLTVVAGPDGRRPDGVSLSVSAVNEPALTPGQIGVYDERWGAAPLPLGRWPIAEVAHLVLEAVPGSDSLWVVAGQGPGLPSRGPAPGRMVVLGWRAGAEALRSGLLSPGTILRFTARAVPQHPQEWPAWAEGARLHAAVSGGAVILRGGHPQVEQGQPGDALSRHPRSALGVGRDGRRLVLVAVDGRRSTSRGMDVGELASWLLRLGVTDAVNLDGGGSTSLAARLGPEGPLLVNLPSDGAERAVPVALGLFYDPPAPPEPAPFVLQPVLPQVSRPPWTGGYVLGPQGLVTAAGVASRIATYPPLDADELLWVVDPADLGFFAEPGTFVGLRPGTGRVVALQAPPSASWAYLHRMAAPPSEDPLRALLQDGPSSPAVAASLPVEVVGRPVALRVEPSPLRLVPGLEVPVSVWLIDEEGRRAPADPSSVTLWVQGGAEGTARDGVVSARPLRLAAQPATLEARFFGLSASVPIEWLEQPEPAAAASPSAAIASPAVRPAGPPMAPVPAGSAAPSADATTRVAVLGSLPATEALTWLSEWLAGVEPGLVLAIVRSSAPWEPIDRSAVTLRALGWPVAAAFPEGPGSPPLGPLVSLLGSPNAVATRGSLRTLVVHPSTVSWPWLAGQIQRAVSEQAVGLRQLVVLVSDSPLRWRARREAEMLLGWLAAARRAGLETWIVYGSDRAELSVMEGVRLLGVPPLGQEGGVVVLQAGSSGIGLRVPHEPGPALRVPAAAAASAAG</sequence>
<keyword evidence="2" id="KW-0378">Hydrolase</keyword>
<protein>
    <submittedName>
        <fullName evidence="2">Phosphodiester glycosidase family protein</fullName>
    </submittedName>
</protein>
<keyword evidence="2" id="KW-0326">Glycosidase</keyword>
<dbReference type="PANTHER" id="PTHR40446">
    <property type="entry name" value="N-ACETYLGLUCOSAMINE-1-PHOSPHODIESTER ALPHA-N-ACETYLGLUCOSAMINIDASE"/>
    <property type="match status" value="1"/>
</dbReference>
<evidence type="ECO:0000259" key="1">
    <source>
        <dbReference type="Pfam" id="PF09992"/>
    </source>
</evidence>
<dbReference type="RefSeq" id="WP_324668369.1">
    <property type="nucleotide sequence ID" value="NZ_CP141614.1"/>
</dbReference>
<dbReference type="InterPro" id="IPR018711">
    <property type="entry name" value="NAGPA"/>
</dbReference>
<dbReference type="Proteomes" id="UP001333102">
    <property type="component" value="Chromosome"/>
</dbReference>
<evidence type="ECO:0000313" key="2">
    <source>
        <dbReference type="EMBL" id="WRP14078.1"/>
    </source>
</evidence>
<proteinExistence type="predicted"/>
<organism evidence="2 3">
    <name type="scientific">Geochorda subterranea</name>
    <dbReference type="NCBI Taxonomy" id="3109564"/>
    <lineage>
        <taxon>Bacteria</taxon>
        <taxon>Bacillati</taxon>
        <taxon>Bacillota</taxon>
        <taxon>Limnochordia</taxon>
        <taxon>Limnochordales</taxon>
        <taxon>Geochordaceae</taxon>
        <taxon>Geochorda</taxon>
    </lineage>
</organism>
<dbReference type="EMBL" id="CP141614">
    <property type="protein sequence ID" value="WRP14078.1"/>
    <property type="molecule type" value="Genomic_DNA"/>
</dbReference>